<protein>
    <submittedName>
        <fullName evidence="1">Uncharacterized protein</fullName>
    </submittedName>
</protein>
<evidence type="ECO:0000313" key="1">
    <source>
        <dbReference type="EMBL" id="CRZ10756.1"/>
    </source>
</evidence>
<name>A0A0H5RAD7_9EUKA</name>
<accession>A0A0H5RAD7</accession>
<organism evidence="1">
    <name type="scientific">Spongospora subterranea</name>
    <dbReference type="NCBI Taxonomy" id="70186"/>
    <lineage>
        <taxon>Eukaryota</taxon>
        <taxon>Sar</taxon>
        <taxon>Rhizaria</taxon>
        <taxon>Endomyxa</taxon>
        <taxon>Phytomyxea</taxon>
        <taxon>Plasmodiophorida</taxon>
        <taxon>Plasmodiophoridae</taxon>
        <taxon>Spongospora</taxon>
    </lineage>
</organism>
<dbReference type="EMBL" id="HACM01010314">
    <property type="protein sequence ID" value="CRZ10756.1"/>
    <property type="molecule type" value="Transcribed_RNA"/>
</dbReference>
<reference evidence="1" key="1">
    <citation type="submission" date="2015-04" db="EMBL/GenBank/DDBJ databases">
        <title>The genome sequence of the plant pathogenic Rhizarian Plasmodiophora brassicae reveals insights in its biotrophic life cycle and the origin of chitin synthesis.</title>
        <authorList>
            <person name="Schwelm A."/>
            <person name="Fogelqvist J."/>
            <person name="Knaust A."/>
            <person name="Julke S."/>
            <person name="Lilja T."/>
            <person name="Dhandapani V."/>
            <person name="Bonilla-Rosso G."/>
            <person name="Karlsson M."/>
            <person name="Shevchenko A."/>
            <person name="Choi S.R."/>
            <person name="Kim H.G."/>
            <person name="Park J.Y."/>
            <person name="Lim Y.P."/>
            <person name="Ludwig-Muller J."/>
            <person name="Dixelius C."/>
        </authorList>
    </citation>
    <scope>NUCLEOTIDE SEQUENCE</scope>
    <source>
        <tissue evidence="1">Potato root galls</tissue>
    </source>
</reference>
<proteinExistence type="predicted"/>
<dbReference type="AlphaFoldDB" id="A0A0H5RAD7"/>
<sequence length="136" mass="15447">MIHLIMKPTASSVPELAGSNSGDSSFGSGWKWVLALVPISCILVRHWRSLCKERRARLLEELARLRANRCFDLHEKQHAMNHSRLKMILSLKDAALNENLQAIILEKIVLTDSVLASECNRFSKEEEDLTEEESGY</sequence>